<reference evidence="1 2" key="1">
    <citation type="journal article" date="2024" name="Proc. Natl. Acad. Sci. U.S.A.">
        <title>The evolutionary genomics of adaptation to stress in wild rhizobium bacteria.</title>
        <authorList>
            <person name="Kehlet-Delgado H."/>
            <person name="Montoya A.P."/>
            <person name="Jensen K.T."/>
            <person name="Wendlandt C.E."/>
            <person name="Dexheimer C."/>
            <person name="Roberts M."/>
            <person name="Torres Martinez L."/>
            <person name="Friesen M.L."/>
            <person name="Griffitts J.S."/>
            <person name="Porter S.S."/>
        </authorList>
    </citation>
    <scope>NUCLEOTIDE SEQUENCE [LARGE SCALE GENOMIC DNA]</scope>
    <source>
        <strain evidence="1 2">M0468</strain>
    </source>
</reference>
<dbReference type="EMBL" id="JAMYRI010000004">
    <property type="protein sequence ID" value="MER9284169.1"/>
    <property type="molecule type" value="Genomic_DNA"/>
</dbReference>
<comment type="caution">
    <text evidence="1">The sequence shown here is derived from an EMBL/GenBank/DDBJ whole genome shotgun (WGS) entry which is preliminary data.</text>
</comment>
<evidence type="ECO:0000313" key="2">
    <source>
        <dbReference type="Proteomes" id="UP001480082"/>
    </source>
</evidence>
<protein>
    <submittedName>
        <fullName evidence="1">TIGR04255 family protein</fullName>
    </submittedName>
</protein>
<sequence length="253" mass="28369">MRIPQSTRITFSANPLAEVICQIKFPRLLEIEQELPVGFHRMIRKKFPEINVRPTVELTFTEPGSQPRQILTSHYDFATADSADRISLTSEFVALTSTKYAGWGSFRDGVLSMLDAAKKVYDISHISRVGLRYRNIIDRASLGLSNAPWEDLIRREVMGLAGAGIFQDDELAELSCTYLASIERGTVRINTGLVKRVDTQSSGMLIDTDFATDEKMEAKADVLTQVLDDYNAKAGNFFRWCITDRLRQALGPG</sequence>
<name>A0ACC6SWN5_9HYPH</name>
<evidence type="ECO:0000313" key="1">
    <source>
        <dbReference type="EMBL" id="MER9284169.1"/>
    </source>
</evidence>
<gene>
    <name evidence="1" type="ORF">NKI81_09405</name>
</gene>
<accession>A0ACC6SWN5</accession>
<organism evidence="1 2">
    <name type="scientific">Mesorhizobium australicum</name>
    <dbReference type="NCBI Taxonomy" id="536018"/>
    <lineage>
        <taxon>Bacteria</taxon>
        <taxon>Pseudomonadati</taxon>
        <taxon>Pseudomonadota</taxon>
        <taxon>Alphaproteobacteria</taxon>
        <taxon>Hyphomicrobiales</taxon>
        <taxon>Phyllobacteriaceae</taxon>
        <taxon>Mesorhizobium</taxon>
    </lineage>
</organism>
<keyword evidence="2" id="KW-1185">Reference proteome</keyword>
<proteinExistence type="predicted"/>
<dbReference type="Proteomes" id="UP001480082">
    <property type="component" value="Unassembled WGS sequence"/>
</dbReference>